<evidence type="ECO:0000256" key="8">
    <source>
        <dbReference type="SAM" id="MobiDB-lite"/>
    </source>
</evidence>
<dbReference type="NCBIfam" id="TIGR01614">
    <property type="entry name" value="PME_inhib"/>
    <property type="match status" value="2"/>
</dbReference>
<comment type="similarity">
    <text evidence="1">Belongs to the GPN-loop GTPase family.</text>
</comment>
<keyword evidence="3" id="KW-0547">Nucleotide-binding</keyword>
<comment type="similarity">
    <text evidence="7">Belongs to the PMEI family.</text>
</comment>
<dbReference type="FunFam" id="1.20.140.40:FF:000009">
    <property type="entry name" value="Invertase/pectin methylesterase inhibitor family protein"/>
    <property type="match status" value="2"/>
</dbReference>
<dbReference type="InterPro" id="IPR027417">
    <property type="entry name" value="P-loop_NTPase"/>
</dbReference>
<organism evidence="11 12">
    <name type="scientific">Malus domestica</name>
    <name type="common">Apple</name>
    <name type="synonym">Pyrus malus</name>
    <dbReference type="NCBI Taxonomy" id="3750"/>
    <lineage>
        <taxon>Eukaryota</taxon>
        <taxon>Viridiplantae</taxon>
        <taxon>Streptophyta</taxon>
        <taxon>Embryophyta</taxon>
        <taxon>Tracheophyta</taxon>
        <taxon>Spermatophyta</taxon>
        <taxon>Magnoliopsida</taxon>
        <taxon>eudicotyledons</taxon>
        <taxon>Gunneridae</taxon>
        <taxon>Pentapetalae</taxon>
        <taxon>rosids</taxon>
        <taxon>fabids</taxon>
        <taxon>Rosales</taxon>
        <taxon>Rosaceae</taxon>
        <taxon>Amygdaloideae</taxon>
        <taxon>Maleae</taxon>
        <taxon>Malus</taxon>
    </lineage>
</organism>
<feature type="region of interest" description="Disordered" evidence="8">
    <location>
        <begin position="704"/>
        <end position="727"/>
    </location>
</feature>
<keyword evidence="2 9" id="KW-0732">Signal</keyword>
<dbReference type="SUPFAM" id="SSF52540">
    <property type="entry name" value="P-loop containing nucleoside triphosphate hydrolases"/>
    <property type="match status" value="1"/>
</dbReference>
<evidence type="ECO:0000256" key="2">
    <source>
        <dbReference type="ARBA" id="ARBA00022729"/>
    </source>
</evidence>
<evidence type="ECO:0000256" key="4">
    <source>
        <dbReference type="ARBA" id="ARBA00022801"/>
    </source>
</evidence>
<sequence>MNNSTCHILLVCLILVFLPLSHCSRAAKILQMEVDLIDQTCKVTPNYDLCVSSLKSDPRSAYADVAGLGVIIVNVATVKATDVVSKIEELLKQNPEEKPLKYCTRYYRKVLEADIPEASQGFRSGNPKFAEEGMIGATGEAESCESSFSGKSPLTDMNKVFLPLSHCSRDVIFPMDANIIDQTCKKTPDYNLYVSSLNSDPRSAIADVAVLGLSPSDPLNSCTHFYKTILEADIPEAAKAFIGSPKFAEQGMNNAAGEAQTCEEGFSGKSPLINENKAVHDFLNIINSYISINKLPKTFFVLRKMRYSACLIQLICLVLVFLPLSHCRRAVIFPMDANLIDQTCKKTPNYNLCVSSLKSDPRSVKADVAGLGFITVDIAKDKATDTANRINELLKQSPSDQRLKTCATFYHTILVADVPEASQGFKLGNPKFAEQGMNDAADATEACEKEFSSKSPLTDKNKVVHDLSRIIVKVVRDNFKRKPVIIFVVDMARSGKTTFMQQLVSHTYESHIRGYVMNLDSAVMTLPFDANIDIRDTVRYKEVMKQINLGPNEGTLACESNKPIMIISNFRLSQSLGSERINLIMFSYTWILPVRLRYSLDPSLVLSSQKHLHPHFLLLTLLNISLFGGQSLFLVLDEFYKNLRSVGVSAVSGAGMKDFFKAVEASAEEYMESYKVDLDKRPAEKQRLEEEHRKENMEKLRKDLEKSGGETVVVSTGLKDKIRGAKP</sequence>
<feature type="domain" description="Pectinesterase inhibitor" evidence="10">
    <location>
        <begin position="32"/>
        <end position="171"/>
    </location>
</feature>
<evidence type="ECO:0000256" key="9">
    <source>
        <dbReference type="SAM" id="SignalP"/>
    </source>
</evidence>
<keyword evidence="4" id="KW-0378">Hydrolase</keyword>
<gene>
    <name evidence="11" type="ORF">DVH24_041264</name>
</gene>
<evidence type="ECO:0000256" key="6">
    <source>
        <dbReference type="ARBA" id="ARBA00023157"/>
    </source>
</evidence>
<dbReference type="InterPro" id="IPR035513">
    <property type="entry name" value="Invertase/methylesterase_inhib"/>
</dbReference>
<keyword evidence="5" id="KW-0342">GTP-binding</keyword>
<accession>A0A498IDM1</accession>
<dbReference type="PANTHER" id="PTHR36710:SF13">
    <property type="entry name" value="PUTATIVE-RELATED"/>
    <property type="match status" value="1"/>
</dbReference>
<dbReference type="InterPro" id="IPR052421">
    <property type="entry name" value="PCW_Enzyme_Inhibitor"/>
</dbReference>
<dbReference type="InterPro" id="IPR006501">
    <property type="entry name" value="Pectinesterase_inhib_dom"/>
</dbReference>
<dbReference type="Pfam" id="PF03029">
    <property type="entry name" value="ATP_bind_1"/>
    <property type="match status" value="1"/>
</dbReference>
<dbReference type="Gene3D" id="3.40.50.300">
    <property type="entry name" value="P-loop containing nucleotide triphosphate hydrolases"/>
    <property type="match status" value="1"/>
</dbReference>
<dbReference type="GO" id="GO:0016787">
    <property type="term" value="F:hydrolase activity"/>
    <property type="evidence" value="ECO:0007669"/>
    <property type="project" value="UniProtKB-KW"/>
</dbReference>
<dbReference type="SUPFAM" id="SSF101148">
    <property type="entry name" value="Plant invertase/pectin methylesterase inhibitor"/>
    <property type="match status" value="3"/>
</dbReference>
<evidence type="ECO:0000256" key="5">
    <source>
        <dbReference type="ARBA" id="ARBA00023134"/>
    </source>
</evidence>
<evidence type="ECO:0000313" key="12">
    <source>
        <dbReference type="Proteomes" id="UP000290289"/>
    </source>
</evidence>
<dbReference type="InterPro" id="IPR034087">
    <property type="entry name" value="C/VIF1"/>
</dbReference>
<proteinExistence type="inferred from homology"/>
<keyword evidence="6" id="KW-1015">Disulfide bond</keyword>
<dbReference type="Proteomes" id="UP000290289">
    <property type="component" value="Chromosome 13"/>
</dbReference>
<evidence type="ECO:0000259" key="10">
    <source>
        <dbReference type="SMART" id="SM00856"/>
    </source>
</evidence>
<evidence type="ECO:0000256" key="3">
    <source>
        <dbReference type="ARBA" id="ARBA00022741"/>
    </source>
</evidence>
<feature type="compositionally biased region" description="Basic and acidic residues" evidence="8">
    <location>
        <begin position="718"/>
        <end position="727"/>
    </location>
</feature>
<dbReference type="STRING" id="3750.A0A498IDM1"/>
<comment type="caution">
    <text evidence="11">The sequence shown here is derived from an EMBL/GenBank/DDBJ whole genome shotgun (WGS) entry which is preliminary data.</text>
</comment>
<dbReference type="CDD" id="cd15796">
    <property type="entry name" value="CIF_like"/>
    <property type="match status" value="2"/>
</dbReference>
<evidence type="ECO:0000313" key="11">
    <source>
        <dbReference type="EMBL" id="RXH80117.1"/>
    </source>
</evidence>
<feature type="chain" id="PRO_5019742546" description="Pectinesterase inhibitor domain-containing protein" evidence="9">
    <location>
        <begin position="27"/>
        <end position="727"/>
    </location>
</feature>
<dbReference type="GO" id="GO:0004857">
    <property type="term" value="F:enzyme inhibitor activity"/>
    <property type="evidence" value="ECO:0007669"/>
    <property type="project" value="InterPro"/>
</dbReference>
<dbReference type="EMBL" id="RDQH01000339">
    <property type="protein sequence ID" value="RXH80117.1"/>
    <property type="molecule type" value="Genomic_DNA"/>
</dbReference>
<evidence type="ECO:0000256" key="7">
    <source>
        <dbReference type="ARBA" id="ARBA00038471"/>
    </source>
</evidence>
<dbReference type="Gene3D" id="1.20.140.40">
    <property type="entry name" value="Invertase/pectin methylesterase inhibitor family protein"/>
    <property type="match status" value="4"/>
</dbReference>
<keyword evidence="12" id="KW-1185">Reference proteome</keyword>
<reference evidence="11 12" key="1">
    <citation type="submission" date="2018-10" db="EMBL/GenBank/DDBJ databases">
        <title>A high-quality apple genome assembly.</title>
        <authorList>
            <person name="Hu J."/>
        </authorList>
    </citation>
    <scope>NUCLEOTIDE SEQUENCE [LARGE SCALE GENOMIC DNA]</scope>
    <source>
        <strain evidence="12">cv. HFTH1</strain>
        <tissue evidence="11">Young leaf</tissue>
    </source>
</reference>
<dbReference type="GO" id="GO:0005525">
    <property type="term" value="F:GTP binding"/>
    <property type="evidence" value="ECO:0007669"/>
    <property type="project" value="UniProtKB-KW"/>
</dbReference>
<dbReference type="PANTHER" id="PTHR36710">
    <property type="entry name" value="PECTINESTERASE INHIBITOR-LIKE"/>
    <property type="match status" value="1"/>
</dbReference>
<protein>
    <recommendedName>
        <fullName evidence="10">Pectinesterase inhibitor domain-containing protein</fullName>
    </recommendedName>
</protein>
<dbReference type="SMART" id="SM00856">
    <property type="entry name" value="PMEI"/>
    <property type="match status" value="3"/>
</dbReference>
<dbReference type="Pfam" id="PF04043">
    <property type="entry name" value="PMEI"/>
    <property type="match status" value="2"/>
</dbReference>
<dbReference type="AlphaFoldDB" id="A0A498IDM1"/>
<feature type="domain" description="Pectinesterase inhibitor" evidence="10">
    <location>
        <begin position="335"/>
        <end position="474"/>
    </location>
</feature>
<evidence type="ECO:0000256" key="1">
    <source>
        <dbReference type="ARBA" id="ARBA00005290"/>
    </source>
</evidence>
<dbReference type="InterPro" id="IPR004130">
    <property type="entry name" value="Gpn"/>
</dbReference>
<feature type="signal peptide" evidence="9">
    <location>
        <begin position="1"/>
        <end position="26"/>
    </location>
</feature>
<name>A0A498IDM1_MALDO</name>
<feature type="domain" description="Pectinesterase inhibitor" evidence="10">
    <location>
        <begin position="175"/>
        <end position="292"/>
    </location>
</feature>